<keyword evidence="3" id="KW-1185">Reference proteome</keyword>
<gene>
    <name evidence="2" type="ORF">SAMN05192549_115155</name>
</gene>
<feature type="domain" description="Shedu protein SduA C-terminal" evidence="1">
    <location>
        <begin position="55"/>
        <end position="198"/>
    </location>
</feature>
<name>A0A1M7RA42_9BURK</name>
<proteinExistence type="predicted"/>
<evidence type="ECO:0000313" key="2">
    <source>
        <dbReference type="EMBL" id="SHN43020.1"/>
    </source>
</evidence>
<evidence type="ECO:0000313" key="3">
    <source>
        <dbReference type="Proteomes" id="UP000184339"/>
    </source>
</evidence>
<reference evidence="3" key="1">
    <citation type="submission" date="2016-11" db="EMBL/GenBank/DDBJ databases">
        <authorList>
            <person name="Varghese N."/>
            <person name="Submissions S."/>
        </authorList>
    </citation>
    <scope>NUCLEOTIDE SEQUENCE [LARGE SCALE GENOMIC DNA]</scope>
    <source>
        <strain evidence="3">Sac-22</strain>
    </source>
</reference>
<organism evidence="2 3">
    <name type="scientific">Duganella sacchari</name>
    <dbReference type="NCBI Taxonomy" id="551987"/>
    <lineage>
        <taxon>Bacteria</taxon>
        <taxon>Pseudomonadati</taxon>
        <taxon>Pseudomonadota</taxon>
        <taxon>Betaproteobacteria</taxon>
        <taxon>Burkholderiales</taxon>
        <taxon>Oxalobacteraceae</taxon>
        <taxon>Telluria group</taxon>
        <taxon>Duganella</taxon>
    </lineage>
</organism>
<dbReference type="OrthoDB" id="8770239at2"/>
<dbReference type="InterPro" id="IPR025359">
    <property type="entry name" value="SduA_C"/>
</dbReference>
<sequence length="284" mass="32177">MTKGFLIDTELEMLRHGKQTATSIPDLSTALKSATGEEAFHKSLCRHSEYLHLPFVKHHGIWFNWVLTKYPLPSGNVTDFAYLVTTSASNTIVLVEIEDPAKKMWVGTPIKPEKSDAFVKAFEQVQRWRADLREPENYSKLISDFRAMMGLSGMALNSWDVKYALIYGRSSENNTGARKKMYADLQREGIELMTFDNLVSAKNSGITTRRNIVKVSHPGPTFSYAYLNTEPKSELAYLNYGKFIMAKDARELLIGLGYDIEAWEEGKLLTANWGKDLPSIYDDV</sequence>
<protein>
    <recommendedName>
        <fullName evidence="1">Shedu protein SduA C-terminal domain-containing protein</fullName>
    </recommendedName>
</protein>
<dbReference type="RefSeq" id="WP_072789208.1">
    <property type="nucleotide sequence ID" value="NZ_FRCX01000015.1"/>
</dbReference>
<evidence type="ECO:0000259" key="1">
    <source>
        <dbReference type="Pfam" id="PF14082"/>
    </source>
</evidence>
<dbReference type="Pfam" id="PF14082">
    <property type="entry name" value="SduA_C"/>
    <property type="match status" value="1"/>
</dbReference>
<dbReference type="AlphaFoldDB" id="A0A1M7RA42"/>
<dbReference type="Proteomes" id="UP000184339">
    <property type="component" value="Unassembled WGS sequence"/>
</dbReference>
<accession>A0A1M7RA42</accession>
<dbReference type="EMBL" id="FRCX01000015">
    <property type="protein sequence ID" value="SHN43020.1"/>
    <property type="molecule type" value="Genomic_DNA"/>
</dbReference>